<dbReference type="PANTHER" id="PTHR46428">
    <property type="entry name" value="KELCH DOMAIN-CONTAINING PROTEIN 10"/>
    <property type="match status" value="1"/>
</dbReference>
<dbReference type="OrthoDB" id="7676067at2759"/>
<dbReference type="Gene3D" id="2.120.10.80">
    <property type="entry name" value="Kelch-type beta propeller"/>
    <property type="match status" value="1"/>
</dbReference>
<dbReference type="Proteomes" id="UP000281553">
    <property type="component" value="Unassembled WGS sequence"/>
</dbReference>
<evidence type="ECO:0000313" key="4">
    <source>
        <dbReference type="Proteomes" id="UP000281553"/>
    </source>
</evidence>
<accession>A0A3P7LWG8</accession>
<dbReference type="EMBL" id="UYRU01062292">
    <property type="protein sequence ID" value="VDN15373.1"/>
    <property type="molecule type" value="Genomic_DNA"/>
</dbReference>
<keyword evidence="1" id="KW-0880">Kelch repeat</keyword>
<dbReference type="InterPro" id="IPR015915">
    <property type="entry name" value="Kelch-typ_b-propeller"/>
</dbReference>
<evidence type="ECO:0000313" key="3">
    <source>
        <dbReference type="EMBL" id="VDN15373.1"/>
    </source>
</evidence>
<name>A0A3P7LWG8_DIBLA</name>
<evidence type="ECO:0000256" key="2">
    <source>
        <dbReference type="ARBA" id="ARBA00022737"/>
    </source>
</evidence>
<dbReference type="AlphaFoldDB" id="A0A3P7LWG8"/>
<organism evidence="3 4">
    <name type="scientific">Dibothriocephalus latus</name>
    <name type="common">Fish tapeworm</name>
    <name type="synonym">Diphyllobothrium latum</name>
    <dbReference type="NCBI Taxonomy" id="60516"/>
    <lineage>
        <taxon>Eukaryota</taxon>
        <taxon>Metazoa</taxon>
        <taxon>Spiralia</taxon>
        <taxon>Lophotrochozoa</taxon>
        <taxon>Platyhelminthes</taxon>
        <taxon>Cestoda</taxon>
        <taxon>Eucestoda</taxon>
        <taxon>Diphyllobothriidea</taxon>
        <taxon>Diphyllobothriidae</taxon>
        <taxon>Dibothriocephalus</taxon>
    </lineage>
</organism>
<dbReference type="InterPro" id="IPR052125">
    <property type="entry name" value="KLHDC10"/>
</dbReference>
<keyword evidence="4" id="KW-1185">Reference proteome</keyword>
<reference evidence="3 4" key="1">
    <citation type="submission" date="2018-11" db="EMBL/GenBank/DDBJ databases">
        <authorList>
            <consortium name="Pathogen Informatics"/>
        </authorList>
    </citation>
    <scope>NUCLEOTIDE SEQUENCE [LARGE SCALE GENOMIC DNA]</scope>
</reference>
<evidence type="ECO:0000256" key="1">
    <source>
        <dbReference type="ARBA" id="ARBA00022441"/>
    </source>
</evidence>
<proteinExistence type="predicted"/>
<dbReference type="GO" id="GO:0032874">
    <property type="term" value="P:positive regulation of stress-activated MAPK cascade"/>
    <property type="evidence" value="ECO:0007669"/>
    <property type="project" value="TreeGrafter"/>
</dbReference>
<gene>
    <name evidence="3" type="ORF">DILT_LOCUS11204</name>
</gene>
<dbReference type="PANTHER" id="PTHR46428:SF1">
    <property type="entry name" value="KELCH DOMAIN-CONTAINING PROTEIN 10"/>
    <property type="match status" value="1"/>
</dbReference>
<keyword evidence="2" id="KW-0677">Repeat</keyword>
<sequence length="218" mass="24998">MPVFNIRRRSWDFISFKGQCPEPIRCSCSVQINEVVYTTGGIPADGTTVNDRILSFNLETRVFSIVGRHVAPAFFHDMAIVPNQNCFFSFGGVRDEKRVNNLHLFTVLNKLPSLKELSWKALSKHTQVLFFPMDIRTRLQGETANHFRDHLRKAFFLLFGLQPPHLNPLAGDTTPSSDTSSGKAERFYRYTRIFYISTIKRRQQVCLDETGSVKIHLS</sequence>
<protein>
    <submittedName>
        <fullName evidence="3">Uncharacterized protein</fullName>
    </submittedName>
</protein>
<dbReference type="SUPFAM" id="SSF117281">
    <property type="entry name" value="Kelch motif"/>
    <property type="match status" value="1"/>
</dbReference>